<organism evidence="1 2">
    <name type="scientific">Mycobacterium saskatchewanense</name>
    <dbReference type="NCBI Taxonomy" id="220927"/>
    <lineage>
        <taxon>Bacteria</taxon>
        <taxon>Bacillati</taxon>
        <taxon>Actinomycetota</taxon>
        <taxon>Actinomycetes</taxon>
        <taxon>Mycobacteriales</taxon>
        <taxon>Mycobacteriaceae</taxon>
        <taxon>Mycobacterium</taxon>
        <taxon>Mycobacterium simiae complex</taxon>
    </lineage>
</organism>
<keyword evidence="2" id="KW-1185">Reference proteome</keyword>
<reference evidence="1 2" key="1">
    <citation type="submission" date="2016-01" db="EMBL/GenBank/DDBJ databases">
        <title>The new phylogeny of the genus Mycobacterium.</title>
        <authorList>
            <person name="Tarcisio F."/>
            <person name="Conor M."/>
            <person name="Antonella G."/>
            <person name="Elisabetta G."/>
            <person name="Giulia F.S."/>
            <person name="Sara T."/>
            <person name="Anna F."/>
            <person name="Clotilde B."/>
            <person name="Roberto B."/>
            <person name="Veronica D.S."/>
            <person name="Fabio R."/>
            <person name="Monica P."/>
            <person name="Olivier J."/>
            <person name="Enrico T."/>
            <person name="Nicola S."/>
        </authorList>
    </citation>
    <scope>NUCLEOTIDE SEQUENCE [LARGE SCALE GENOMIC DNA]</scope>
    <source>
        <strain evidence="1 2">DSM 44616</strain>
    </source>
</reference>
<accession>A0AAJ3NLA6</accession>
<evidence type="ECO:0000313" key="1">
    <source>
        <dbReference type="EMBL" id="ORW65158.1"/>
    </source>
</evidence>
<gene>
    <name evidence="1" type="ORF">AWC23_23825</name>
</gene>
<comment type="caution">
    <text evidence="1">The sequence shown here is derived from an EMBL/GenBank/DDBJ whole genome shotgun (WGS) entry which is preliminary data.</text>
</comment>
<dbReference type="Proteomes" id="UP000193387">
    <property type="component" value="Unassembled WGS sequence"/>
</dbReference>
<protein>
    <submittedName>
        <fullName evidence="1">Uncharacterized protein</fullName>
    </submittedName>
</protein>
<dbReference type="AlphaFoldDB" id="A0AAJ3NLA6"/>
<evidence type="ECO:0000313" key="2">
    <source>
        <dbReference type="Proteomes" id="UP000193387"/>
    </source>
</evidence>
<name>A0AAJ3NLA6_9MYCO</name>
<dbReference type="EMBL" id="LQPR01000073">
    <property type="protein sequence ID" value="ORW65158.1"/>
    <property type="molecule type" value="Genomic_DNA"/>
</dbReference>
<sequence length="363" mass="37425">MRGRGHQIFAEGLTRFAAAHADPRVTAVAERTAAPLRVAVHGRPGVGRGTVERALGGAGRAWGIAVTTGPADVLVYATAEVFKAEDVDAIAAADRPVVGVLNKADLIGPLSDRGARASGGPIAAARRRCAELSALAGVAVRPMIGLLTVATLDDLDGGLWAALRTLADEPGTCLDGSFSEFLSADCPVPTEVRVRLLDRLDLFGVALAMVAVRQGRTSGQVRALLHRMGGADDVLRAIAAAGAELRYRRVLDAVAELEALAVSGAVSGAVSRDVNGERITAFLAGDDAVIARMAAAADMAEAAGLEIGAGGGDPAEHLQAAARWQRYSRGSVGPVQRACGADIVRGSMRLWSRSRRTLPGEGP</sequence>
<proteinExistence type="predicted"/>
<dbReference type="RefSeq" id="WP_085258037.1">
    <property type="nucleotide sequence ID" value="NZ_AP022573.1"/>
</dbReference>